<dbReference type="AlphaFoldDB" id="A0A4Y6PYX5"/>
<dbReference type="SUPFAM" id="SSF56801">
    <property type="entry name" value="Acetyl-CoA synthetase-like"/>
    <property type="match status" value="1"/>
</dbReference>
<dbReference type="PANTHER" id="PTHR43272">
    <property type="entry name" value="LONG-CHAIN-FATTY-ACID--COA LIGASE"/>
    <property type="match status" value="1"/>
</dbReference>
<sequence>MPAFETLVDLFEQTIEKYPNNRLFGEKKDGRYQWTSYQKFGQKVDACRGALAARGIGKGDTVAVISDNRLEWAVAAYATYGLGAKYCPMYEAQMPKDWKYILDDSDAKLVFVADQDIYEKVQDLKDDIETLEHIIFYDGATDHQDYFGNILEDGRHNATPSTHPTKDDIATFIYTSGTTGNPKGVKLSHWNICSNIQAIGDIFPLDSDETSLSFLPWAHSFGQTVELHLLFSRGAALGLVEDVSTIVENLSEVRPTILMSVPRIFNRIYDGVQKKMDAEGGFKKKMFYAAIDNANKKREEKEAGGVGFMTGMKDKIFDKLVFSKVRDRFGGRLKYAISGGAALSPEVARFIDNLNIQVYEGYGLTETSPIVSANIPGAQKIGSVGKPIPGVEVFTRPVEGYPEGTGEVCVKGPNVMQGYHNLPDKTAEVLEEDGTFHTGDLGRVDEQGFLWILGRVKEQYKLENGKYVVPGPIEEQLKLSGYINQIMIEGTNKPYNVALIVVDEEALTQWCEENGVPREEALDHPKVRELYATELKRFGNTLKGYEHPRAFALIDEEFSTENDMLTPTLKLKRRIVMKNYGERIEGLYKEAAAE</sequence>
<gene>
    <name evidence="4" type="ORF">FIV42_19965</name>
</gene>
<dbReference type="GO" id="GO:0016020">
    <property type="term" value="C:membrane"/>
    <property type="evidence" value="ECO:0007669"/>
    <property type="project" value="TreeGrafter"/>
</dbReference>
<organism evidence="4 5">
    <name type="scientific">Persicimonas caeni</name>
    <dbReference type="NCBI Taxonomy" id="2292766"/>
    <lineage>
        <taxon>Bacteria</taxon>
        <taxon>Deltaproteobacteria</taxon>
        <taxon>Bradymonadales</taxon>
        <taxon>Bradymonadaceae</taxon>
        <taxon>Persicimonas</taxon>
    </lineage>
</organism>
<dbReference type="PROSITE" id="PS00455">
    <property type="entry name" value="AMP_BINDING"/>
    <property type="match status" value="1"/>
</dbReference>
<dbReference type="RefSeq" id="WP_141199396.1">
    <property type="nucleotide sequence ID" value="NZ_CP041186.1"/>
</dbReference>
<dbReference type="Proteomes" id="UP000315995">
    <property type="component" value="Chromosome"/>
</dbReference>
<keyword evidence="2" id="KW-0067">ATP-binding</keyword>
<evidence type="ECO:0000256" key="2">
    <source>
        <dbReference type="ARBA" id="ARBA00022840"/>
    </source>
</evidence>
<reference evidence="4 5" key="1">
    <citation type="submission" date="2019-06" db="EMBL/GenBank/DDBJ databases">
        <title>Persicimonas caeni gen. nov., sp. nov., a predatory bacterium isolated from solar saltern.</title>
        <authorList>
            <person name="Wang S."/>
        </authorList>
    </citation>
    <scope>NUCLEOTIDE SEQUENCE [LARGE SCALE GENOMIC DNA]</scope>
    <source>
        <strain evidence="4 5">YN101</strain>
    </source>
</reference>
<dbReference type="PANTHER" id="PTHR43272:SF33">
    <property type="entry name" value="AMP-BINDING DOMAIN-CONTAINING PROTEIN-RELATED"/>
    <property type="match status" value="1"/>
</dbReference>
<keyword evidence="5" id="KW-1185">Reference proteome</keyword>
<keyword evidence="4" id="KW-0436">Ligase</keyword>
<accession>A0A4Y6PYX5</accession>
<feature type="domain" description="AMP-dependent synthetase/ligase" evidence="3">
    <location>
        <begin position="11"/>
        <end position="420"/>
    </location>
</feature>
<evidence type="ECO:0000313" key="5">
    <source>
        <dbReference type="Proteomes" id="UP000315995"/>
    </source>
</evidence>
<dbReference type="Gene3D" id="3.40.50.12780">
    <property type="entry name" value="N-terminal domain of ligase-like"/>
    <property type="match status" value="1"/>
</dbReference>
<protein>
    <submittedName>
        <fullName evidence="4">Long-chain fatty acid--CoA ligase</fullName>
    </submittedName>
</protein>
<dbReference type="InterPro" id="IPR020845">
    <property type="entry name" value="AMP-binding_CS"/>
</dbReference>
<dbReference type="InterPro" id="IPR042099">
    <property type="entry name" value="ANL_N_sf"/>
</dbReference>
<dbReference type="CDD" id="cd05907">
    <property type="entry name" value="VL_LC_FACS_like"/>
    <property type="match status" value="1"/>
</dbReference>
<dbReference type="InterPro" id="IPR000873">
    <property type="entry name" value="AMP-dep_synth/lig_dom"/>
</dbReference>
<keyword evidence="1" id="KW-0547">Nucleotide-binding</keyword>
<dbReference type="EMBL" id="CP041186">
    <property type="protein sequence ID" value="QDG52935.1"/>
    <property type="molecule type" value="Genomic_DNA"/>
</dbReference>
<dbReference type="Pfam" id="PF00501">
    <property type="entry name" value="AMP-binding"/>
    <property type="match status" value="1"/>
</dbReference>
<dbReference type="GO" id="GO:0004467">
    <property type="term" value="F:long-chain fatty acid-CoA ligase activity"/>
    <property type="evidence" value="ECO:0007669"/>
    <property type="project" value="TreeGrafter"/>
</dbReference>
<accession>A0A5B8YB74</accession>
<evidence type="ECO:0000256" key="1">
    <source>
        <dbReference type="ARBA" id="ARBA00022741"/>
    </source>
</evidence>
<dbReference type="GO" id="GO:0005524">
    <property type="term" value="F:ATP binding"/>
    <property type="evidence" value="ECO:0007669"/>
    <property type="project" value="UniProtKB-KW"/>
</dbReference>
<evidence type="ECO:0000259" key="3">
    <source>
        <dbReference type="Pfam" id="PF00501"/>
    </source>
</evidence>
<evidence type="ECO:0000313" key="4">
    <source>
        <dbReference type="EMBL" id="QDG52935.1"/>
    </source>
</evidence>
<dbReference type="OrthoDB" id="9803968at2"/>
<name>A0A4Y6PYX5_PERCE</name>
<proteinExistence type="predicted"/>